<reference evidence="5 6" key="1">
    <citation type="journal article" date="2015" name="Infect. Genet. Evol.">
        <title>Genomic sequences of six botulinum neurotoxin-producing strains representing three clostridial species illustrate the mobility and diversity of botulinum neurotoxin genes.</title>
        <authorList>
            <person name="Smith T.J."/>
            <person name="Hill K.K."/>
            <person name="Xie G."/>
            <person name="Foley B.T."/>
            <person name="Williamson C.H."/>
            <person name="Foster J.T."/>
            <person name="Johnson S.L."/>
            <person name="Chertkov O."/>
            <person name="Teshima H."/>
            <person name="Gibbons H.S."/>
            <person name="Johnsky L.A."/>
            <person name="Karavis M.A."/>
            <person name="Smith L.A."/>
        </authorList>
    </citation>
    <scope>NUCLEOTIDE SEQUENCE [LARGE SCALE GENOMIC DNA]</scope>
    <source>
        <strain evidence="5 6">CDC 2741</strain>
    </source>
</reference>
<sequence length="149" mass="17437">MRELFGKYITVLNRYQQILINHKLKEYELGSGQYFFLINIYQNEGISQKDLTSLVKTDKATTAKALIKLEKHGYIYRITDSKDKRYNKLYLTQKGSEFMPTLMNILHNITESFMEGIDSQRCNEMLETLNMILGNAEALVELLRSEKKI</sequence>
<dbReference type="InterPro" id="IPR036388">
    <property type="entry name" value="WH-like_DNA-bd_sf"/>
</dbReference>
<accession>A0A0C1UMB9</accession>
<dbReference type="SMART" id="SM00347">
    <property type="entry name" value="HTH_MARR"/>
    <property type="match status" value="1"/>
</dbReference>
<keyword evidence="3" id="KW-0804">Transcription</keyword>
<dbReference type="Gene3D" id="1.10.10.10">
    <property type="entry name" value="Winged helix-like DNA-binding domain superfamily/Winged helix DNA-binding domain"/>
    <property type="match status" value="1"/>
</dbReference>
<comment type="caution">
    <text evidence="5">The sequence shown here is derived from an EMBL/GenBank/DDBJ whole genome shotgun (WGS) entry which is preliminary data.</text>
</comment>
<organism evidence="5 6">
    <name type="scientific">Clostridium argentinense CDC 2741</name>
    <dbReference type="NCBI Taxonomy" id="1418104"/>
    <lineage>
        <taxon>Bacteria</taxon>
        <taxon>Bacillati</taxon>
        <taxon>Bacillota</taxon>
        <taxon>Clostridia</taxon>
        <taxon>Eubacteriales</taxon>
        <taxon>Clostridiaceae</taxon>
        <taxon>Clostridium</taxon>
    </lineage>
</organism>
<dbReference type="Proteomes" id="UP000031366">
    <property type="component" value="Unassembled WGS sequence"/>
</dbReference>
<evidence type="ECO:0000313" key="6">
    <source>
        <dbReference type="Proteomes" id="UP000031366"/>
    </source>
</evidence>
<dbReference type="PANTHER" id="PTHR42756:SF2">
    <property type="entry name" value="MARR FAMILY REGULATORY PROTEIN"/>
    <property type="match status" value="1"/>
</dbReference>
<evidence type="ECO:0000313" key="5">
    <source>
        <dbReference type="EMBL" id="KIE48380.1"/>
    </source>
</evidence>
<dbReference type="InterPro" id="IPR023187">
    <property type="entry name" value="Tscrpt_reg_MarR-type_CS"/>
</dbReference>
<dbReference type="PRINTS" id="PR00598">
    <property type="entry name" value="HTHMARR"/>
</dbReference>
<dbReference type="GO" id="GO:0003677">
    <property type="term" value="F:DNA binding"/>
    <property type="evidence" value="ECO:0007669"/>
    <property type="project" value="UniProtKB-KW"/>
</dbReference>
<dbReference type="SUPFAM" id="SSF46785">
    <property type="entry name" value="Winged helix' DNA-binding domain"/>
    <property type="match status" value="1"/>
</dbReference>
<dbReference type="OrthoDB" id="795750at2"/>
<keyword evidence="6" id="KW-1185">Reference proteome</keyword>
<protein>
    <submittedName>
        <fullName evidence="5">MarR family protein</fullName>
    </submittedName>
</protein>
<dbReference type="RefSeq" id="WP_039629868.1">
    <property type="nucleotide sequence ID" value="NZ_AYSO01000010.1"/>
</dbReference>
<name>A0A0C1UMB9_9CLOT</name>
<dbReference type="STRING" id="29341.RSJ17_10505"/>
<dbReference type="PROSITE" id="PS01117">
    <property type="entry name" value="HTH_MARR_1"/>
    <property type="match status" value="1"/>
</dbReference>
<evidence type="ECO:0000256" key="2">
    <source>
        <dbReference type="ARBA" id="ARBA00023125"/>
    </source>
</evidence>
<dbReference type="AlphaFoldDB" id="A0A0C1UMB9"/>
<dbReference type="InterPro" id="IPR036390">
    <property type="entry name" value="WH_DNA-bd_sf"/>
</dbReference>
<evidence type="ECO:0000259" key="4">
    <source>
        <dbReference type="PROSITE" id="PS50995"/>
    </source>
</evidence>
<dbReference type="GO" id="GO:0003700">
    <property type="term" value="F:DNA-binding transcription factor activity"/>
    <property type="evidence" value="ECO:0007669"/>
    <property type="project" value="InterPro"/>
</dbReference>
<dbReference type="InterPro" id="IPR000835">
    <property type="entry name" value="HTH_MarR-typ"/>
</dbReference>
<keyword evidence="1" id="KW-0805">Transcription regulation</keyword>
<dbReference type="PROSITE" id="PS50995">
    <property type="entry name" value="HTH_MARR_2"/>
    <property type="match status" value="1"/>
</dbReference>
<keyword evidence="2" id="KW-0238">DNA-binding</keyword>
<evidence type="ECO:0000256" key="1">
    <source>
        <dbReference type="ARBA" id="ARBA00023015"/>
    </source>
</evidence>
<dbReference type="PANTHER" id="PTHR42756">
    <property type="entry name" value="TRANSCRIPTIONAL REGULATOR, MARR"/>
    <property type="match status" value="1"/>
</dbReference>
<dbReference type="Pfam" id="PF01047">
    <property type="entry name" value="MarR"/>
    <property type="match status" value="1"/>
</dbReference>
<proteinExistence type="predicted"/>
<feature type="domain" description="HTH marR-type" evidence="4">
    <location>
        <begin position="1"/>
        <end position="134"/>
    </location>
</feature>
<gene>
    <name evidence="5" type="ORF">U732_4085</name>
</gene>
<dbReference type="EMBL" id="AYSO01000010">
    <property type="protein sequence ID" value="KIE48380.1"/>
    <property type="molecule type" value="Genomic_DNA"/>
</dbReference>
<evidence type="ECO:0000256" key="3">
    <source>
        <dbReference type="ARBA" id="ARBA00023163"/>
    </source>
</evidence>